<feature type="compositionally biased region" description="Polar residues" evidence="1">
    <location>
        <begin position="25"/>
        <end position="36"/>
    </location>
</feature>
<protein>
    <submittedName>
        <fullName evidence="2">Uncharacterized protein</fullName>
    </submittedName>
</protein>
<dbReference type="EMBL" id="PEDP01000270">
    <property type="protein sequence ID" value="POS86699.1"/>
    <property type="molecule type" value="Genomic_DNA"/>
</dbReference>
<feature type="non-terminal residue" evidence="2">
    <location>
        <position position="144"/>
    </location>
</feature>
<name>A0A2S4PXB2_9PEZI</name>
<dbReference type="AlphaFoldDB" id="A0A2S4PXB2"/>
<dbReference type="OrthoDB" id="5406216at2759"/>
<comment type="caution">
    <text evidence="2">The sequence shown here is derived from an EMBL/GenBank/DDBJ whole genome shotgun (WGS) entry which is preliminary data.</text>
</comment>
<evidence type="ECO:0000256" key="1">
    <source>
        <dbReference type="SAM" id="MobiDB-lite"/>
    </source>
</evidence>
<feature type="region of interest" description="Disordered" evidence="1">
    <location>
        <begin position="25"/>
        <end position="52"/>
    </location>
</feature>
<dbReference type="Proteomes" id="UP000237438">
    <property type="component" value="Unassembled WGS sequence"/>
</dbReference>
<evidence type="ECO:0000313" key="2">
    <source>
        <dbReference type="EMBL" id="POS86699.1"/>
    </source>
</evidence>
<accession>A0A2S4PXB2</accession>
<sequence length="144" mass="15265">MTSAEQLHLAQQQQLQQNLLSNAIDSKNDTDSSLSSPRRVENVGSPRKNPFLKRQVAAGGGIAATTLPPTQYPTVTYAASLYTLGTYTSATWKDFTQTFAATPLGTWALGPTPRIGTIGLGTIQGTVGAVKSGHKRALQTPIPQ</sequence>
<keyword evidence="3" id="KW-1185">Reference proteome</keyword>
<dbReference type="STRING" id="225359.A0A2S4PXB2"/>
<organism evidence="2 3">
    <name type="scientific">Erysiphe pulchra</name>
    <dbReference type="NCBI Taxonomy" id="225359"/>
    <lineage>
        <taxon>Eukaryota</taxon>
        <taxon>Fungi</taxon>
        <taxon>Dikarya</taxon>
        <taxon>Ascomycota</taxon>
        <taxon>Pezizomycotina</taxon>
        <taxon>Leotiomycetes</taxon>
        <taxon>Erysiphales</taxon>
        <taxon>Erysiphaceae</taxon>
        <taxon>Erysiphe</taxon>
    </lineage>
</organism>
<reference evidence="2 3" key="1">
    <citation type="submission" date="2017-10" db="EMBL/GenBank/DDBJ databases">
        <title>Development of genomic resources for the powdery mildew, Erysiphe pulchra.</title>
        <authorList>
            <person name="Wadl P.A."/>
            <person name="Mack B.M."/>
            <person name="Moore G."/>
            <person name="Beltz S.B."/>
        </authorList>
    </citation>
    <scope>NUCLEOTIDE SEQUENCE [LARGE SCALE GENOMIC DNA]</scope>
    <source>
        <strain evidence="2">Cflorida</strain>
    </source>
</reference>
<gene>
    <name evidence="2" type="ORF">EPUL_005127</name>
</gene>
<proteinExistence type="predicted"/>
<evidence type="ECO:0000313" key="3">
    <source>
        <dbReference type="Proteomes" id="UP000237438"/>
    </source>
</evidence>